<comment type="caution">
    <text evidence="1">The sequence shown here is derived from an EMBL/GenBank/DDBJ whole genome shotgun (WGS) entry which is preliminary data.</text>
</comment>
<keyword evidence="2" id="KW-1185">Reference proteome</keyword>
<feature type="non-terminal residue" evidence="1">
    <location>
        <position position="1"/>
    </location>
</feature>
<proteinExistence type="predicted"/>
<reference evidence="1 2" key="1">
    <citation type="journal article" date="2021" name="Sci. Rep.">
        <title>Genome sequencing of the multicellular alga Astrephomene provides insights into convergent evolution of germ-soma differentiation.</title>
        <authorList>
            <person name="Yamashita S."/>
            <person name="Yamamoto K."/>
            <person name="Matsuzaki R."/>
            <person name="Suzuki S."/>
            <person name="Yamaguchi H."/>
            <person name="Hirooka S."/>
            <person name="Minakuchi Y."/>
            <person name="Miyagishima S."/>
            <person name="Kawachi M."/>
            <person name="Toyoda A."/>
            <person name="Nozaki H."/>
        </authorList>
    </citation>
    <scope>NUCLEOTIDE SEQUENCE [LARGE SCALE GENOMIC DNA]</scope>
    <source>
        <strain evidence="1 2">NIES-4017</strain>
    </source>
</reference>
<protein>
    <submittedName>
        <fullName evidence="1">Uncharacterized protein</fullName>
    </submittedName>
</protein>
<dbReference type="Proteomes" id="UP001054857">
    <property type="component" value="Unassembled WGS sequence"/>
</dbReference>
<sequence length="163" mass="17015">TTAPTAAVAAAMAAVASAAEAATIGFSSAAARAVRLADAVLQVLAVRQELIRLDRRMAAELAAIDGALMGSAQASGGAAAGHAAPARLPALKLRHQQHHHQQQQQQQQQRHRQWVRASVYDAYELRASLAELLREAAGVPVGLLLLRGWRPLSGGALAGMPAR</sequence>
<dbReference type="AlphaFoldDB" id="A0AAD3DMD0"/>
<feature type="non-terminal residue" evidence="1">
    <location>
        <position position="163"/>
    </location>
</feature>
<evidence type="ECO:0000313" key="2">
    <source>
        <dbReference type="Proteomes" id="UP001054857"/>
    </source>
</evidence>
<name>A0AAD3DMD0_9CHLO</name>
<dbReference type="EMBL" id="BMAR01000008">
    <property type="protein sequence ID" value="GFR44519.1"/>
    <property type="molecule type" value="Genomic_DNA"/>
</dbReference>
<evidence type="ECO:0000313" key="1">
    <source>
        <dbReference type="EMBL" id="GFR44519.1"/>
    </source>
</evidence>
<organism evidence="1 2">
    <name type="scientific">Astrephomene gubernaculifera</name>
    <dbReference type="NCBI Taxonomy" id="47775"/>
    <lineage>
        <taxon>Eukaryota</taxon>
        <taxon>Viridiplantae</taxon>
        <taxon>Chlorophyta</taxon>
        <taxon>core chlorophytes</taxon>
        <taxon>Chlorophyceae</taxon>
        <taxon>CS clade</taxon>
        <taxon>Chlamydomonadales</taxon>
        <taxon>Astrephomenaceae</taxon>
        <taxon>Astrephomene</taxon>
    </lineage>
</organism>
<gene>
    <name evidence="1" type="ORF">Agub_g5786</name>
</gene>
<accession>A0AAD3DMD0</accession>